<reference evidence="2 3" key="1">
    <citation type="submission" date="2016-10" db="EMBL/GenBank/DDBJ databases">
        <authorList>
            <person name="de Groot N.N."/>
        </authorList>
    </citation>
    <scope>NUCLEOTIDE SEQUENCE [LARGE SCALE GENOMIC DNA]</scope>
    <source>
        <strain evidence="2 3">OK461</strain>
    </source>
</reference>
<proteinExistence type="predicted"/>
<dbReference type="Proteomes" id="UP000181942">
    <property type="component" value="Unassembled WGS sequence"/>
</dbReference>
<organism evidence="2 3">
    <name type="scientific">Streptomyces mirabilis</name>
    <dbReference type="NCBI Taxonomy" id="68239"/>
    <lineage>
        <taxon>Bacteria</taxon>
        <taxon>Bacillati</taxon>
        <taxon>Actinomycetota</taxon>
        <taxon>Actinomycetes</taxon>
        <taxon>Kitasatosporales</taxon>
        <taxon>Streptomycetaceae</taxon>
        <taxon>Streptomyces</taxon>
    </lineage>
</organism>
<gene>
    <name evidence="2" type="ORF">SAMN02787118_127116</name>
</gene>
<keyword evidence="1" id="KW-1133">Transmembrane helix</keyword>
<evidence type="ECO:0000313" key="3">
    <source>
        <dbReference type="Proteomes" id="UP000181942"/>
    </source>
</evidence>
<evidence type="ECO:0000313" key="2">
    <source>
        <dbReference type="EMBL" id="SFG75140.1"/>
    </source>
</evidence>
<keyword evidence="1" id="KW-0812">Transmembrane</keyword>
<feature type="transmembrane region" description="Helical" evidence="1">
    <location>
        <begin position="135"/>
        <end position="153"/>
    </location>
</feature>
<accession>A0A1I2UDK9</accession>
<feature type="transmembrane region" description="Helical" evidence="1">
    <location>
        <begin position="57"/>
        <end position="79"/>
    </location>
</feature>
<dbReference type="AlphaFoldDB" id="A0A1I2UDK9"/>
<sequence length="176" mass="18554">MPAPGQTGVETSAFWVTALMRNLESMRPRGHARPPAGWAPQGTGCSCIRDTPDWPRYIAASILIALTYALIGVLLSPLFGRLGGILVPFLDLGIQQSPMLRLAPPDWAQALPGYGADRVLIDAALTPTFDETGPLLIALAWLAGLALAAAALFHRAVVPAANPSCSSIDQQVLPAH</sequence>
<evidence type="ECO:0000256" key="1">
    <source>
        <dbReference type="SAM" id="Phobius"/>
    </source>
</evidence>
<protein>
    <submittedName>
        <fullName evidence="2">Uncharacterized protein</fullName>
    </submittedName>
</protein>
<keyword evidence="1" id="KW-0472">Membrane</keyword>
<dbReference type="EMBL" id="FONR01000027">
    <property type="protein sequence ID" value="SFG75140.1"/>
    <property type="molecule type" value="Genomic_DNA"/>
</dbReference>
<name>A0A1I2UDK9_9ACTN</name>